<organism evidence="3 4">
    <name type="scientific">Candidatus Lachnoclostridium stercoripullorum</name>
    <dbReference type="NCBI Taxonomy" id="2838635"/>
    <lineage>
        <taxon>Bacteria</taxon>
        <taxon>Bacillati</taxon>
        <taxon>Bacillota</taxon>
        <taxon>Clostridia</taxon>
        <taxon>Lachnospirales</taxon>
        <taxon>Lachnospiraceae</taxon>
    </lineage>
</organism>
<dbReference type="InterPro" id="IPR010982">
    <property type="entry name" value="Lambda_DNA-bd_dom_sf"/>
</dbReference>
<protein>
    <submittedName>
        <fullName evidence="3">Helix-turn-helix domain-containing protein</fullName>
    </submittedName>
</protein>
<dbReference type="InterPro" id="IPR050807">
    <property type="entry name" value="TransReg_Diox_bact_type"/>
</dbReference>
<evidence type="ECO:0000256" key="1">
    <source>
        <dbReference type="ARBA" id="ARBA00023125"/>
    </source>
</evidence>
<dbReference type="CDD" id="cd02209">
    <property type="entry name" value="cupin_XRE_C"/>
    <property type="match status" value="1"/>
</dbReference>
<dbReference type="Gene3D" id="2.60.120.10">
    <property type="entry name" value="Jelly Rolls"/>
    <property type="match status" value="1"/>
</dbReference>
<dbReference type="GO" id="GO:0003700">
    <property type="term" value="F:DNA-binding transcription factor activity"/>
    <property type="evidence" value="ECO:0007669"/>
    <property type="project" value="TreeGrafter"/>
</dbReference>
<dbReference type="InterPro" id="IPR011051">
    <property type="entry name" value="RmlC_Cupin_sf"/>
</dbReference>
<dbReference type="Pfam" id="PF07883">
    <property type="entry name" value="Cupin_2"/>
    <property type="match status" value="1"/>
</dbReference>
<accession>A0A9D1W5P8</accession>
<keyword evidence="1" id="KW-0238">DNA-binding</keyword>
<dbReference type="EMBL" id="DXEU01000162">
    <property type="protein sequence ID" value="HIX52936.1"/>
    <property type="molecule type" value="Genomic_DNA"/>
</dbReference>
<dbReference type="AlphaFoldDB" id="A0A9D1W5P8"/>
<dbReference type="InterPro" id="IPR014710">
    <property type="entry name" value="RmlC-like_jellyroll"/>
</dbReference>
<evidence type="ECO:0000259" key="2">
    <source>
        <dbReference type="PROSITE" id="PS50943"/>
    </source>
</evidence>
<name>A0A9D1W5P8_9FIRM</name>
<dbReference type="PROSITE" id="PS50943">
    <property type="entry name" value="HTH_CROC1"/>
    <property type="match status" value="1"/>
</dbReference>
<dbReference type="InterPro" id="IPR001387">
    <property type="entry name" value="Cro/C1-type_HTH"/>
</dbReference>
<dbReference type="GO" id="GO:0003677">
    <property type="term" value="F:DNA binding"/>
    <property type="evidence" value="ECO:0007669"/>
    <property type="project" value="UniProtKB-KW"/>
</dbReference>
<dbReference type="GO" id="GO:0005829">
    <property type="term" value="C:cytosol"/>
    <property type="evidence" value="ECO:0007669"/>
    <property type="project" value="TreeGrafter"/>
</dbReference>
<evidence type="ECO:0000313" key="4">
    <source>
        <dbReference type="Proteomes" id="UP000886780"/>
    </source>
</evidence>
<feature type="domain" description="HTH cro/C1-type" evidence="2">
    <location>
        <begin position="6"/>
        <end position="60"/>
    </location>
</feature>
<dbReference type="Pfam" id="PF01381">
    <property type="entry name" value="HTH_3"/>
    <property type="match status" value="1"/>
</dbReference>
<dbReference type="PANTHER" id="PTHR46797:SF1">
    <property type="entry name" value="METHYLPHOSPHONATE SYNTHASE"/>
    <property type="match status" value="1"/>
</dbReference>
<dbReference type="SMART" id="SM00530">
    <property type="entry name" value="HTH_XRE"/>
    <property type="match status" value="1"/>
</dbReference>
<dbReference type="PANTHER" id="PTHR46797">
    <property type="entry name" value="HTH-TYPE TRANSCRIPTIONAL REGULATOR"/>
    <property type="match status" value="1"/>
</dbReference>
<dbReference type="SUPFAM" id="SSF51182">
    <property type="entry name" value="RmlC-like cupins"/>
    <property type="match status" value="1"/>
</dbReference>
<reference evidence="3" key="1">
    <citation type="journal article" date="2021" name="PeerJ">
        <title>Extensive microbial diversity within the chicken gut microbiome revealed by metagenomics and culture.</title>
        <authorList>
            <person name="Gilroy R."/>
            <person name="Ravi A."/>
            <person name="Getino M."/>
            <person name="Pursley I."/>
            <person name="Horton D.L."/>
            <person name="Alikhan N.F."/>
            <person name="Baker D."/>
            <person name="Gharbi K."/>
            <person name="Hall N."/>
            <person name="Watson M."/>
            <person name="Adriaenssens E.M."/>
            <person name="Foster-Nyarko E."/>
            <person name="Jarju S."/>
            <person name="Secka A."/>
            <person name="Antonio M."/>
            <person name="Oren A."/>
            <person name="Chaudhuri R.R."/>
            <person name="La Ragione R."/>
            <person name="Hildebrand F."/>
            <person name="Pallen M.J."/>
        </authorList>
    </citation>
    <scope>NUCLEOTIDE SEQUENCE</scope>
    <source>
        <strain evidence="3">ChiGjej4B4-12881</strain>
    </source>
</reference>
<dbReference type="InterPro" id="IPR013096">
    <property type="entry name" value="Cupin_2"/>
</dbReference>
<gene>
    <name evidence="3" type="ORF">IAA28_09050</name>
</gene>
<dbReference type="SUPFAM" id="SSF47413">
    <property type="entry name" value="lambda repressor-like DNA-binding domains"/>
    <property type="match status" value="1"/>
</dbReference>
<comment type="caution">
    <text evidence="3">The sequence shown here is derived from an EMBL/GenBank/DDBJ whole genome shotgun (WGS) entry which is preliminary data.</text>
</comment>
<evidence type="ECO:0000313" key="3">
    <source>
        <dbReference type="EMBL" id="HIX52936.1"/>
    </source>
</evidence>
<dbReference type="CDD" id="cd00093">
    <property type="entry name" value="HTH_XRE"/>
    <property type="match status" value="1"/>
</dbReference>
<sequence length="199" mass="22887">MDWNRIRQARQQKGYTLKQVAEMTGYSVGYISQLERNQKQPSLTALRKIAACLDCSEVWLIMGQMPDQVESGAGAEEFSSVHDYVMRREHRIPMKLPEIDVDYSIFTPSSMPEGEQARVTGLLVRLKPGCWITERMISHAGYDESCFLLQGELELHLGTRVYTIRSGDSFYVPQDMLHNYLNISQEEAVCMVYFSKLIY</sequence>
<reference evidence="3" key="2">
    <citation type="submission" date="2021-04" db="EMBL/GenBank/DDBJ databases">
        <authorList>
            <person name="Gilroy R."/>
        </authorList>
    </citation>
    <scope>NUCLEOTIDE SEQUENCE</scope>
    <source>
        <strain evidence="3">ChiGjej4B4-12881</strain>
    </source>
</reference>
<proteinExistence type="predicted"/>
<dbReference type="Proteomes" id="UP000886780">
    <property type="component" value="Unassembled WGS sequence"/>
</dbReference>
<dbReference type="Gene3D" id="1.10.260.40">
    <property type="entry name" value="lambda repressor-like DNA-binding domains"/>
    <property type="match status" value="1"/>
</dbReference>